<dbReference type="CDD" id="cd03784">
    <property type="entry name" value="GT1_Gtf-like"/>
    <property type="match status" value="2"/>
</dbReference>
<evidence type="ECO:0000256" key="3">
    <source>
        <dbReference type="ARBA" id="ARBA00012585"/>
    </source>
</evidence>
<comment type="pathway">
    <text evidence="1">Pigment biosynthesis; anthocyanin biosynthesis.</text>
</comment>
<dbReference type="GO" id="GO:0080043">
    <property type="term" value="F:quercetin 3-O-glucosyltransferase activity"/>
    <property type="evidence" value="ECO:0007669"/>
    <property type="project" value="TreeGrafter"/>
</dbReference>
<dbReference type="EMBL" id="JADGMS010000007">
    <property type="protein sequence ID" value="KAF9679265.1"/>
    <property type="molecule type" value="Genomic_DNA"/>
</dbReference>
<dbReference type="GO" id="GO:0080044">
    <property type="term" value="F:quercetin 7-O-glucosyltransferase activity"/>
    <property type="evidence" value="ECO:0007669"/>
    <property type="project" value="TreeGrafter"/>
</dbReference>
<comment type="similarity">
    <text evidence="2">Belongs to the UDP-glycosyltransferase family.</text>
</comment>
<dbReference type="PANTHER" id="PTHR11926:SF1560">
    <property type="entry name" value="UDP-GLYCOSYLTRANSFERASE 74E1-RELATED"/>
    <property type="match status" value="1"/>
</dbReference>
<evidence type="ECO:0000259" key="7">
    <source>
        <dbReference type="Pfam" id="PF26168"/>
    </source>
</evidence>
<dbReference type="GO" id="GO:0047213">
    <property type="term" value="F:anthocyanidin 3-O-glucosyltransferase activity"/>
    <property type="evidence" value="ECO:0007669"/>
    <property type="project" value="UniProtKB-EC"/>
</dbReference>
<feature type="domain" description="Glycosyltransferase N-terminal" evidence="7">
    <location>
        <begin position="515"/>
        <end position="547"/>
    </location>
</feature>
<evidence type="ECO:0000256" key="4">
    <source>
        <dbReference type="ARBA" id="ARBA00022676"/>
    </source>
</evidence>
<dbReference type="PANTHER" id="PTHR11926">
    <property type="entry name" value="GLUCOSYL/GLUCURONOSYL TRANSFERASES"/>
    <property type="match status" value="1"/>
</dbReference>
<dbReference type="EC" id="2.4.1.115" evidence="3"/>
<evidence type="ECO:0000256" key="2">
    <source>
        <dbReference type="ARBA" id="ARBA00009995"/>
    </source>
</evidence>
<dbReference type="Pfam" id="PF00201">
    <property type="entry name" value="UDPGT"/>
    <property type="match status" value="1"/>
</dbReference>
<evidence type="ECO:0000256" key="1">
    <source>
        <dbReference type="ARBA" id="ARBA00004935"/>
    </source>
</evidence>
<keyword evidence="4" id="KW-0328">Glycosyltransferase</keyword>
<dbReference type="Gene3D" id="3.40.50.2000">
    <property type="entry name" value="Glycogen Phosphorylase B"/>
    <property type="match status" value="6"/>
</dbReference>
<dbReference type="GO" id="GO:0032787">
    <property type="term" value="P:monocarboxylic acid metabolic process"/>
    <property type="evidence" value="ECO:0007669"/>
    <property type="project" value="UniProtKB-ARBA"/>
</dbReference>
<dbReference type="InterPro" id="IPR002213">
    <property type="entry name" value="UDP_glucos_trans"/>
</dbReference>
<proteinExistence type="inferred from homology"/>
<comment type="catalytic activity">
    <reaction evidence="6">
        <text>an anthocyanidin + UDP-alpha-D-glucose + H(+) = an anthocyanidin 3-O-beta-D-glucoside + UDP</text>
        <dbReference type="Rhea" id="RHEA:20093"/>
        <dbReference type="ChEBI" id="CHEBI:15378"/>
        <dbReference type="ChEBI" id="CHEBI:16307"/>
        <dbReference type="ChEBI" id="CHEBI:58223"/>
        <dbReference type="ChEBI" id="CHEBI:58885"/>
        <dbReference type="ChEBI" id="CHEBI:143576"/>
        <dbReference type="EC" id="2.4.1.115"/>
    </reaction>
</comment>
<reference evidence="8 9" key="1">
    <citation type="submission" date="2020-10" db="EMBL/GenBank/DDBJ databases">
        <title>Plant Genome Project.</title>
        <authorList>
            <person name="Zhang R.-G."/>
        </authorList>
    </citation>
    <scope>NUCLEOTIDE SEQUENCE [LARGE SCALE GENOMIC DNA]</scope>
    <source>
        <strain evidence="8">FAFU-HL-1</strain>
        <tissue evidence="8">Leaf</tissue>
    </source>
</reference>
<dbReference type="FunFam" id="3.40.50.2000:FF:000019">
    <property type="entry name" value="Glycosyltransferase"/>
    <property type="match status" value="1"/>
</dbReference>
<dbReference type="SUPFAM" id="SSF53756">
    <property type="entry name" value="UDP-Glycosyltransferase/glycogen phosphorylase"/>
    <property type="match status" value="3"/>
</dbReference>
<dbReference type="PROSITE" id="PS00375">
    <property type="entry name" value="UDPGT"/>
    <property type="match status" value="1"/>
</dbReference>
<dbReference type="Proteomes" id="UP000657918">
    <property type="component" value="Unassembled WGS sequence"/>
</dbReference>
<comment type="caution">
    <text evidence="8">The sequence shown here is derived from an EMBL/GenBank/DDBJ whole genome shotgun (WGS) entry which is preliminary data.</text>
</comment>
<sequence>MANRSHVLVAPFPGAGHINPMLQFSRRLVSKGLKVTFLITKFISKSRNLGSSIGSIQLDTISDGYDDGGFTQAGSMEAYLSRLHDVGPKNLSDLIKRYQTSSSPPHAVIYEPFLAWALEVAKDCGLFAAAFFTHACTVDYIFYNVYHEVLKLPVSSTPVLIEGLPLLLELQDLPSFVAVPDSYPANVKMIMSQFANLDKADRVLINTFYKLENEVVDTMSKACPLLTIGPTIPSIYLDERIEDEDDYGISLCEIDESLSINWLSTKPTGSVVYVSFGSCATLSNEQMEEIAWGLKRSNFHFLWGHINPMLQFFKRLESKGLNVTLIMPHSLSNLIDRYNGSEYPVMFLIYDSVLTRALVVARNKGIEGGPFFTQSCAVTSVLYHAAQWAFQVPWLDSKEPGSVVYVSFGSLAAVGEEQMAELAWGLKRSKKCFLWIVRESEESKPPRDLWTDQPTNAKHITDVWRVGVRVKANGKGIVTRDEIEWCTREVLESERSKRGLAREMEKQQKKSKSHVLAIPVPAQGHINPMMQFSKRLASKGIQVTIVIFSNMVLRHSRRLGSVQVVTVDFVSYEGKLSSDDYSKQFRATVTRKLPELVAELSNSSGNPISCLLYDSHLPWVLETARQLGLIGASLFTQSCAVDNVYYNIHEMQLKVPPEKLLLTVSRLPALSALEITDLPSFVQGMDSESEYSFLLNQVVGQFSNFREADWIFVNTFNTLEEEAVNWLASQRSIKPIGPMIPSFYLDKQLEDDKEYGLSLFKPNSDGCIEWLDSKETGSVVYVSFGSLVALGDEQMAEIAWGLKRSGCCFLWVVRESERKKLPSNFVEESSGKGLIVTWSPQLEVLAHRSVGCFMTHCGWNSTLEALSLGVPMVAMPHWTDQPTNAKCITDVWHVGVRVKANEKGIVTSEEVEGCIREVMEGERGNEIRRNSEKWMKLAKTAVDEGGSSDKNITEFAAELARKFNETKDSKV</sequence>
<dbReference type="InterPro" id="IPR058980">
    <property type="entry name" value="Glyco_transf_N"/>
</dbReference>
<dbReference type="GO" id="GO:0009718">
    <property type="term" value="P:anthocyanin-containing compound biosynthetic process"/>
    <property type="evidence" value="ECO:0007669"/>
    <property type="project" value="UniProtKB-UniPathway"/>
</dbReference>
<protein>
    <recommendedName>
        <fullName evidence="3">anthocyanidin 3-O-glucosyltransferase</fullName>
        <ecNumber evidence="3">2.4.1.115</ecNumber>
    </recommendedName>
</protein>
<evidence type="ECO:0000256" key="5">
    <source>
        <dbReference type="ARBA" id="ARBA00022679"/>
    </source>
</evidence>
<organism evidence="8 9">
    <name type="scientific">Salix dunnii</name>
    <dbReference type="NCBI Taxonomy" id="1413687"/>
    <lineage>
        <taxon>Eukaryota</taxon>
        <taxon>Viridiplantae</taxon>
        <taxon>Streptophyta</taxon>
        <taxon>Embryophyta</taxon>
        <taxon>Tracheophyta</taxon>
        <taxon>Spermatophyta</taxon>
        <taxon>Magnoliopsida</taxon>
        <taxon>eudicotyledons</taxon>
        <taxon>Gunneridae</taxon>
        <taxon>Pentapetalae</taxon>
        <taxon>rosids</taxon>
        <taxon>fabids</taxon>
        <taxon>Malpighiales</taxon>
        <taxon>Salicaceae</taxon>
        <taxon>Saliceae</taxon>
        <taxon>Salix</taxon>
    </lineage>
</organism>
<dbReference type="AlphaFoldDB" id="A0A835MVV5"/>
<gene>
    <name evidence="8" type="ORF">SADUNF_Sadunf07G0122000</name>
</gene>
<keyword evidence="9" id="KW-1185">Reference proteome</keyword>
<keyword evidence="5" id="KW-0808">Transferase</keyword>
<dbReference type="InterPro" id="IPR035595">
    <property type="entry name" value="UDP_glycos_trans_CS"/>
</dbReference>
<dbReference type="UniPathway" id="UPA00009"/>
<dbReference type="Pfam" id="PF26168">
    <property type="entry name" value="Glyco_transf_N"/>
    <property type="match status" value="1"/>
</dbReference>
<name>A0A835MVV5_9ROSI</name>
<evidence type="ECO:0000313" key="8">
    <source>
        <dbReference type="EMBL" id="KAF9679265.1"/>
    </source>
</evidence>
<evidence type="ECO:0000313" key="9">
    <source>
        <dbReference type="Proteomes" id="UP000657918"/>
    </source>
</evidence>
<accession>A0A835MVV5</accession>
<evidence type="ECO:0000256" key="6">
    <source>
        <dbReference type="ARBA" id="ARBA00047606"/>
    </source>
</evidence>
<dbReference type="OrthoDB" id="5835829at2759"/>
<dbReference type="FunFam" id="3.40.50.2000:FF:000057">
    <property type="entry name" value="Glycosyltransferase"/>
    <property type="match status" value="1"/>
</dbReference>